<organism evidence="5 6">
    <name type="scientific">Blyttiomyces helicus</name>
    <dbReference type="NCBI Taxonomy" id="388810"/>
    <lineage>
        <taxon>Eukaryota</taxon>
        <taxon>Fungi</taxon>
        <taxon>Fungi incertae sedis</taxon>
        <taxon>Chytridiomycota</taxon>
        <taxon>Chytridiomycota incertae sedis</taxon>
        <taxon>Chytridiomycetes</taxon>
        <taxon>Chytridiomycetes incertae sedis</taxon>
        <taxon>Blyttiomyces</taxon>
    </lineage>
</organism>
<dbReference type="InterPro" id="IPR045122">
    <property type="entry name" value="Csc1-like"/>
</dbReference>
<feature type="transmembrane region" description="Helical" evidence="2">
    <location>
        <begin position="157"/>
        <end position="176"/>
    </location>
</feature>
<evidence type="ECO:0000256" key="1">
    <source>
        <dbReference type="SAM" id="MobiDB-lite"/>
    </source>
</evidence>
<feature type="transmembrane region" description="Helical" evidence="2">
    <location>
        <begin position="108"/>
        <end position="136"/>
    </location>
</feature>
<sequence length="442" mass="48950">HNSWLHWYFNLSASVRGIIKGVLPTVVIAILTSLVPPILRILIKFAGTATKTQCEYKLLGQFYFFEVFNVLIVVSVASTVFQTVQQIVDDPSSIFPLIGSAFPNASAFFVNYVMLLAVGGPAGELLQLVPLIVKYLTLKLLSGTPRAIKETSLPPRFEFGIVFAGHALVATIGLFYATVAPLVSLFTAAYFGFWYLTYYYQCLYVYREENQTGGTFLFAVANQFFVAIYMHEIFMFVLFLIYTAWPQAVIMCFAFAVTLFVHQHAALYTPLMGAAPATAALHHAASSVYAVAVSAYSPSLVESEFSTAQEDYIAKAAEQPSSSADEKEEKPSPEALQTEEPSSPLEKKLSTSDSSHTIVHLSRDTDETYRGPENYEELYRHPALRTAQLSIWVPQDPAGVGMRDVEPEISELSFAKYASDYATMDRKGTIHVTEEGIAEFDD</sequence>
<accession>A0A4P9VW85</accession>
<feature type="domain" description="CSC1/OSCA1-like 7TM region" evidence="3">
    <location>
        <begin position="3"/>
        <end position="239"/>
    </location>
</feature>
<dbReference type="Pfam" id="PF02714">
    <property type="entry name" value="RSN1_7TM"/>
    <property type="match status" value="1"/>
</dbReference>
<feature type="transmembrane region" description="Helical" evidence="2">
    <location>
        <begin position="236"/>
        <end position="261"/>
    </location>
</feature>
<dbReference type="AlphaFoldDB" id="A0A4P9VW85"/>
<keyword evidence="6" id="KW-1185">Reference proteome</keyword>
<feature type="transmembrane region" description="Helical" evidence="2">
    <location>
        <begin position="212"/>
        <end position="230"/>
    </location>
</feature>
<dbReference type="Proteomes" id="UP000269721">
    <property type="component" value="Unassembled WGS sequence"/>
</dbReference>
<evidence type="ECO:0000256" key="2">
    <source>
        <dbReference type="SAM" id="Phobius"/>
    </source>
</evidence>
<proteinExistence type="predicted"/>
<feature type="transmembrane region" description="Helical" evidence="2">
    <location>
        <begin position="22"/>
        <end position="43"/>
    </location>
</feature>
<dbReference type="PANTHER" id="PTHR13018">
    <property type="entry name" value="PROBABLE MEMBRANE PROTEIN DUF221-RELATED"/>
    <property type="match status" value="1"/>
</dbReference>
<reference evidence="6" key="1">
    <citation type="journal article" date="2018" name="Nat. Microbiol.">
        <title>Leveraging single-cell genomics to expand the fungal tree of life.</title>
        <authorList>
            <person name="Ahrendt S.R."/>
            <person name="Quandt C.A."/>
            <person name="Ciobanu D."/>
            <person name="Clum A."/>
            <person name="Salamov A."/>
            <person name="Andreopoulos B."/>
            <person name="Cheng J.F."/>
            <person name="Woyke T."/>
            <person name="Pelin A."/>
            <person name="Henrissat B."/>
            <person name="Reynolds N.K."/>
            <person name="Benny G.L."/>
            <person name="Smith M.E."/>
            <person name="James T.Y."/>
            <person name="Grigoriev I.V."/>
        </authorList>
    </citation>
    <scope>NUCLEOTIDE SEQUENCE [LARGE SCALE GENOMIC DNA]</scope>
</reference>
<dbReference type="OrthoDB" id="1076608at2759"/>
<evidence type="ECO:0000313" key="6">
    <source>
        <dbReference type="Proteomes" id="UP000269721"/>
    </source>
</evidence>
<evidence type="ECO:0008006" key="7">
    <source>
        <dbReference type="Google" id="ProtNLM"/>
    </source>
</evidence>
<keyword evidence="2" id="KW-1133">Transmembrane helix</keyword>
<dbReference type="GO" id="GO:0005886">
    <property type="term" value="C:plasma membrane"/>
    <property type="evidence" value="ECO:0007669"/>
    <property type="project" value="TreeGrafter"/>
</dbReference>
<protein>
    <recommendedName>
        <fullName evidence="7">CSC1/OSCA1-like 7TM region domain-containing protein</fullName>
    </recommendedName>
</protein>
<dbReference type="InterPro" id="IPR022257">
    <property type="entry name" value="PHM7_ext"/>
</dbReference>
<dbReference type="InterPro" id="IPR003864">
    <property type="entry name" value="CSC1/OSCA1-like_7TM"/>
</dbReference>
<evidence type="ECO:0000259" key="4">
    <source>
        <dbReference type="Pfam" id="PF12621"/>
    </source>
</evidence>
<dbReference type="Pfam" id="PF12621">
    <property type="entry name" value="PHM7_ext"/>
    <property type="match status" value="1"/>
</dbReference>
<dbReference type="GO" id="GO:0005227">
    <property type="term" value="F:calcium-activated cation channel activity"/>
    <property type="evidence" value="ECO:0007669"/>
    <property type="project" value="InterPro"/>
</dbReference>
<dbReference type="EMBL" id="ML001894">
    <property type="protein sequence ID" value="RKO82933.1"/>
    <property type="molecule type" value="Genomic_DNA"/>
</dbReference>
<name>A0A4P9VW85_9FUNG</name>
<dbReference type="PANTHER" id="PTHR13018:SF139">
    <property type="entry name" value="PHOSPHATE METABOLISM PROTEIN 7"/>
    <property type="match status" value="1"/>
</dbReference>
<feature type="domain" description="10TM putative phosphate transporter extracellular tail" evidence="4">
    <location>
        <begin position="354"/>
        <end position="435"/>
    </location>
</feature>
<evidence type="ECO:0000313" key="5">
    <source>
        <dbReference type="EMBL" id="RKO82933.1"/>
    </source>
</evidence>
<gene>
    <name evidence="5" type="ORF">BDK51DRAFT_33832</name>
</gene>
<feature type="region of interest" description="Disordered" evidence="1">
    <location>
        <begin position="317"/>
        <end position="369"/>
    </location>
</feature>
<keyword evidence="2" id="KW-0812">Transmembrane</keyword>
<evidence type="ECO:0000259" key="3">
    <source>
        <dbReference type="Pfam" id="PF02714"/>
    </source>
</evidence>
<feature type="non-terminal residue" evidence="5">
    <location>
        <position position="1"/>
    </location>
</feature>
<keyword evidence="2" id="KW-0472">Membrane</keyword>
<feature type="transmembrane region" description="Helical" evidence="2">
    <location>
        <begin position="63"/>
        <end position="88"/>
    </location>
</feature>
<feature type="transmembrane region" description="Helical" evidence="2">
    <location>
        <begin position="182"/>
        <end position="200"/>
    </location>
</feature>